<evidence type="ECO:0000313" key="5">
    <source>
        <dbReference type="Proteomes" id="UP001153269"/>
    </source>
</evidence>
<dbReference type="InterPro" id="IPR011993">
    <property type="entry name" value="PH-like_dom_sf"/>
</dbReference>
<dbReference type="AlphaFoldDB" id="A0A9N7UJP6"/>
<proteinExistence type="inferred from homology"/>
<dbReference type="Proteomes" id="UP001153269">
    <property type="component" value="Unassembled WGS sequence"/>
</dbReference>
<dbReference type="Gene3D" id="2.30.29.30">
    <property type="entry name" value="Pleckstrin-homology domain (PH domain)/Phosphotyrosine-binding domain (PTB)"/>
    <property type="match status" value="2"/>
</dbReference>
<dbReference type="PROSITE" id="PS51064">
    <property type="entry name" value="IRS_PTB"/>
    <property type="match status" value="1"/>
</dbReference>
<dbReference type="EMBL" id="CADEAL010001352">
    <property type="protein sequence ID" value="CAB1431592.1"/>
    <property type="molecule type" value="Genomic_DNA"/>
</dbReference>
<dbReference type="SMART" id="SM01244">
    <property type="entry name" value="IRS"/>
    <property type="match status" value="1"/>
</dbReference>
<dbReference type="CDD" id="cd01203">
    <property type="entry name" value="PTB_DOK1_DOK2_DOK3"/>
    <property type="match status" value="1"/>
</dbReference>
<dbReference type="SMART" id="SM00310">
    <property type="entry name" value="PTBI"/>
    <property type="match status" value="1"/>
</dbReference>
<dbReference type="GO" id="GO:0005737">
    <property type="term" value="C:cytoplasm"/>
    <property type="evidence" value="ECO:0007669"/>
    <property type="project" value="TreeGrafter"/>
</dbReference>
<protein>
    <recommendedName>
        <fullName evidence="3">IRS-type PTB domain-containing protein</fullName>
    </recommendedName>
</protein>
<dbReference type="InterPro" id="IPR037751">
    <property type="entry name" value="Dok1/2/3_PTB"/>
</dbReference>
<dbReference type="GO" id="GO:0043410">
    <property type="term" value="P:positive regulation of MAPK cascade"/>
    <property type="evidence" value="ECO:0007669"/>
    <property type="project" value="TreeGrafter"/>
</dbReference>
<dbReference type="InterPro" id="IPR001849">
    <property type="entry name" value="PH_domain"/>
</dbReference>
<sequence>MDTYTKTGKVYLQPYKTGKNWKTVLLSLFASSSREVGRLEIQNIGGGGAEVNHGTAVRIHHQPPGKKKLKVVQLSKLISVVRLPSNAEACPMENMSAFCVETQDRTLVFAALKDDCVDWVKKLCHSMFKGVGPSGSNQHHLEENQIYASSDEEFWVIVQRTDAATSCGLQGFAWLQVGQEALQLRETQRKKLVMEWPYELLRRYGKDKLTLTIEAGRRCDSGPGTFTFETPQAENIFFLIQSTINRKTLAITTGSQNQEGKKFIATYKQTNCPIPKIPDMIGSAVFAVGGQRKTLSIRRLVGLPWSTGVEKAIPVMIPLQVPLQKLCHEFYFL</sequence>
<dbReference type="PANTHER" id="PTHR21258:SF46">
    <property type="entry name" value="DOCKING PROTEIN 1"/>
    <property type="match status" value="1"/>
</dbReference>
<evidence type="ECO:0000256" key="1">
    <source>
        <dbReference type="ARBA" id="ARBA00010955"/>
    </source>
</evidence>
<accession>A0A9N7UJP6</accession>
<name>A0A9N7UJP6_PLEPL</name>
<dbReference type="Pfam" id="PF02174">
    <property type="entry name" value="IRS"/>
    <property type="match status" value="1"/>
</dbReference>
<gene>
    <name evidence="4" type="ORF">PLEPLA_LOCUS19649</name>
</gene>
<feature type="domain" description="IRS-type PTB" evidence="3">
    <location>
        <begin position="150"/>
        <end position="254"/>
    </location>
</feature>
<keyword evidence="2" id="KW-0597">Phosphoprotein</keyword>
<dbReference type="InterPro" id="IPR002404">
    <property type="entry name" value="IRS_PTB"/>
</dbReference>
<dbReference type="SMART" id="SM00233">
    <property type="entry name" value="PH"/>
    <property type="match status" value="1"/>
</dbReference>
<evidence type="ECO:0000256" key="2">
    <source>
        <dbReference type="ARBA" id="ARBA00022553"/>
    </source>
</evidence>
<dbReference type="PANTHER" id="PTHR21258">
    <property type="entry name" value="DOCKING PROTEIN RELATED"/>
    <property type="match status" value="1"/>
</dbReference>
<comment type="similarity">
    <text evidence="1">Belongs to the DOK family. Type A subfamily.</text>
</comment>
<organism evidence="4 5">
    <name type="scientific">Pleuronectes platessa</name>
    <name type="common">European plaice</name>
    <dbReference type="NCBI Taxonomy" id="8262"/>
    <lineage>
        <taxon>Eukaryota</taxon>
        <taxon>Metazoa</taxon>
        <taxon>Chordata</taxon>
        <taxon>Craniata</taxon>
        <taxon>Vertebrata</taxon>
        <taxon>Euteleostomi</taxon>
        <taxon>Actinopterygii</taxon>
        <taxon>Neopterygii</taxon>
        <taxon>Teleostei</taxon>
        <taxon>Neoteleostei</taxon>
        <taxon>Acanthomorphata</taxon>
        <taxon>Carangaria</taxon>
        <taxon>Pleuronectiformes</taxon>
        <taxon>Pleuronectoidei</taxon>
        <taxon>Pleuronectidae</taxon>
        <taxon>Pleuronectes</taxon>
    </lineage>
</organism>
<comment type="caution">
    <text evidence="4">The sequence shown here is derived from an EMBL/GenBank/DDBJ whole genome shotgun (WGS) entry which is preliminary data.</text>
</comment>
<dbReference type="GO" id="GO:0007265">
    <property type="term" value="P:Ras protein signal transduction"/>
    <property type="evidence" value="ECO:0007669"/>
    <property type="project" value="TreeGrafter"/>
</dbReference>
<reference evidence="4" key="1">
    <citation type="submission" date="2020-03" db="EMBL/GenBank/DDBJ databases">
        <authorList>
            <person name="Weist P."/>
        </authorList>
    </citation>
    <scope>NUCLEOTIDE SEQUENCE</scope>
</reference>
<dbReference type="SUPFAM" id="SSF50729">
    <property type="entry name" value="PH domain-like"/>
    <property type="match status" value="2"/>
</dbReference>
<evidence type="ECO:0000313" key="4">
    <source>
        <dbReference type="EMBL" id="CAB1431592.1"/>
    </source>
</evidence>
<evidence type="ECO:0000259" key="3">
    <source>
        <dbReference type="PROSITE" id="PS51064"/>
    </source>
</evidence>
<dbReference type="GO" id="GO:0007169">
    <property type="term" value="P:cell surface receptor protein tyrosine kinase signaling pathway"/>
    <property type="evidence" value="ECO:0007669"/>
    <property type="project" value="TreeGrafter"/>
</dbReference>
<dbReference type="InterPro" id="IPR050996">
    <property type="entry name" value="Docking_Protein_DOK"/>
</dbReference>
<keyword evidence="5" id="KW-1185">Reference proteome</keyword>